<dbReference type="SMART" id="SM00100">
    <property type="entry name" value="cNMP"/>
    <property type="match status" value="1"/>
</dbReference>
<sequence length="864" mass="102316">MEANTSNTTRMGPSNVTQQITSKPESPSSQSLFDEESEVLHQNMIKDKIHKVIGQSRKSDYLKHAIFLTNRSLRMTENKKSSQFVINFRKQYFIHRFINNLFTNLYFMKQDQKLRITQALDEKPAQQFSKNGSEDSKKNKWIFLPSTHFIMFWDILGLLFHLIMLWISPFLCSFEVINNSIIKFLQSIILFYLVFDFLVMFNRAIIREAVIVYQRKDFIKNYLKSNAIFDFLNMGIWILLKYEFYQLYYFQEFLIIIQVFLIYKKIQRYITEYFQQIYCRGNQSFTIDLISLIIQIYYFAHIIACIWHYVGQQTESLGNSWLIDNHLENKSAWSKYNAAFYWATMTMTTVGYGDVVAVNEIEMIVASIVMFLSSCAFAYTMSSIGIILKNIYDTQLNYKKNLIQITQFMLKNNVDEQIQGRIRNYLNSQLYQEKKENMDDVNNILNSLPFNLQQDLNADIQARVIKQIKLIINHFSKSTQIQVAKNLQLISLLAGDVVYKQGDLQEDSLYFIHKGEVKQTEFQTKTTLKTLQKNQYLGIYSFFTGFCPKETAICNSPTQLYKINRKKFLEIIRSNQKDHEIFNHIKDKIIFTNNLVLFDHKCNFCNRPFHLEIDCPLIQYKPDLELMLKKENYAEEHNYRISKKRKDNKYNTLGQLSKLNQSLNQFQEDQQIQLFGLNENNQNETSHQRTGFSEAVYQNSAQMIGQNAQNLSGISDEEQNSEMQHTPQNQSKQLIQQQILKNHHRSSLSKIKFTKLEQRASKSNFAPILDHQSGSFSILDEVKHQLYYQNTFNIDKVNFLSISYMPQYSLESQLKQMAKTMKRKNQRLQRLHDKFDKYTFFHQVKQLSIKLRVYYKRSNKNTFQ</sequence>
<feature type="transmembrane region" description="Helical" evidence="2">
    <location>
        <begin position="180"/>
        <end position="201"/>
    </location>
</feature>
<feature type="transmembrane region" description="Helical" evidence="2">
    <location>
        <begin position="364"/>
        <end position="388"/>
    </location>
</feature>
<evidence type="ECO:0000256" key="1">
    <source>
        <dbReference type="SAM" id="MobiDB-lite"/>
    </source>
</evidence>
<organism evidence="4 5">
    <name type="scientific">Paramecium primaurelia</name>
    <dbReference type="NCBI Taxonomy" id="5886"/>
    <lineage>
        <taxon>Eukaryota</taxon>
        <taxon>Sar</taxon>
        <taxon>Alveolata</taxon>
        <taxon>Ciliophora</taxon>
        <taxon>Intramacronucleata</taxon>
        <taxon>Oligohymenophorea</taxon>
        <taxon>Peniculida</taxon>
        <taxon>Parameciidae</taxon>
        <taxon>Paramecium</taxon>
    </lineage>
</organism>
<dbReference type="GO" id="GO:0005249">
    <property type="term" value="F:voltage-gated potassium channel activity"/>
    <property type="evidence" value="ECO:0007669"/>
    <property type="project" value="TreeGrafter"/>
</dbReference>
<dbReference type="Proteomes" id="UP000688137">
    <property type="component" value="Unassembled WGS sequence"/>
</dbReference>
<dbReference type="GO" id="GO:0098855">
    <property type="term" value="C:HCN channel complex"/>
    <property type="evidence" value="ECO:0007669"/>
    <property type="project" value="TreeGrafter"/>
</dbReference>
<dbReference type="Pfam" id="PF07885">
    <property type="entry name" value="Ion_trans_2"/>
    <property type="match status" value="1"/>
</dbReference>
<comment type="caution">
    <text evidence="4">The sequence shown here is derived from an EMBL/GenBank/DDBJ whole genome shotgun (WGS) entry which is preliminary data.</text>
</comment>
<dbReference type="PANTHER" id="PTHR45689:SF5">
    <property type="entry name" value="I[[H]] CHANNEL, ISOFORM E"/>
    <property type="match status" value="1"/>
</dbReference>
<dbReference type="GO" id="GO:0003254">
    <property type="term" value="P:regulation of membrane depolarization"/>
    <property type="evidence" value="ECO:0007669"/>
    <property type="project" value="TreeGrafter"/>
</dbReference>
<dbReference type="OMA" id="HEIFNHI"/>
<evidence type="ECO:0000313" key="4">
    <source>
        <dbReference type="EMBL" id="CAD8043486.1"/>
    </source>
</evidence>
<feature type="region of interest" description="Disordered" evidence="1">
    <location>
        <begin position="1"/>
        <end position="35"/>
    </location>
</feature>
<keyword evidence="5" id="KW-1185">Reference proteome</keyword>
<dbReference type="AlphaFoldDB" id="A0A8S1JTF0"/>
<gene>
    <name evidence="4" type="ORF">PPRIM_AZ9-3.1.T0050139</name>
</gene>
<evidence type="ECO:0000259" key="3">
    <source>
        <dbReference type="PROSITE" id="PS50042"/>
    </source>
</evidence>
<dbReference type="InterPro" id="IPR000595">
    <property type="entry name" value="cNMP-bd_dom"/>
</dbReference>
<feature type="transmembrane region" description="Helical" evidence="2">
    <location>
        <begin position="285"/>
        <end position="310"/>
    </location>
</feature>
<feature type="transmembrane region" description="Helical" evidence="2">
    <location>
        <begin position="222"/>
        <end position="240"/>
    </location>
</feature>
<reference evidence="4" key="1">
    <citation type="submission" date="2021-01" db="EMBL/GenBank/DDBJ databases">
        <authorList>
            <consortium name="Genoscope - CEA"/>
            <person name="William W."/>
        </authorList>
    </citation>
    <scope>NUCLEOTIDE SEQUENCE</scope>
</reference>
<evidence type="ECO:0000256" key="2">
    <source>
        <dbReference type="SAM" id="Phobius"/>
    </source>
</evidence>
<dbReference type="PROSITE" id="PS50042">
    <property type="entry name" value="CNMP_BINDING_3"/>
    <property type="match status" value="1"/>
</dbReference>
<dbReference type="PANTHER" id="PTHR45689">
    <property type="entry name" value="I[[H]] CHANNEL, ISOFORM E"/>
    <property type="match status" value="1"/>
</dbReference>
<dbReference type="InterPro" id="IPR051413">
    <property type="entry name" value="K/Na_HCN_channel"/>
</dbReference>
<name>A0A8S1JTF0_PARPR</name>
<keyword evidence="2" id="KW-0812">Transmembrane</keyword>
<keyword evidence="2" id="KW-1133">Transmembrane helix</keyword>
<proteinExistence type="predicted"/>
<keyword evidence="2" id="KW-0472">Membrane</keyword>
<dbReference type="InterPro" id="IPR013099">
    <property type="entry name" value="K_chnl_dom"/>
</dbReference>
<protein>
    <recommendedName>
        <fullName evidence="3">Cyclic nucleotide-binding domain-containing protein</fullName>
    </recommendedName>
</protein>
<feature type="transmembrane region" description="Helical" evidence="2">
    <location>
        <begin position="246"/>
        <end position="264"/>
    </location>
</feature>
<dbReference type="GO" id="GO:0035725">
    <property type="term" value="P:sodium ion transmembrane transport"/>
    <property type="evidence" value="ECO:0007669"/>
    <property type="project" value="TreeGrafter"/>
</dbReference>
<feature type="domain" description="Cyclic nucleotide-binding" evidence="3">
    <location>
        <begin position="471"/>
        <end position="572"/>
    </location>
</feature>
<accession>A0A8S1JTF0</accession>
<dbReference type="CDD" id="cd00038">
    <property type="entry name" value="CAP_ED"/>
    <property type="match status" value="1"/>
</dbReference>
<dbReference type="EMBL" id="CAJJDM010000002">
    <property type="protein sequence ID" value="CAD8043486.1"/>
    <property type="molecule type" value="Genomic_DNA"/>
</dbReference>
<feature type="compositionally biased region" description="Polar residues" evidence="1">
    <location>
        <begin position="1"/>
        <end position="32"/>
    </location>
</feature>
<feature type="transmembrane region" description="Helical" evidence="2">
    <location>
        <begin position="147"/>
        <end position="168"/>
    </location>
</feature>
<feature type="transmembrane region" description="Helical" evidence="2">
    <location>
        <begin position="339"/>
        <end position="357"/>
    </location>
</feature>
<evidence type="ECO:0000313" key="5">
    <source>
        <dbReference type="Proteomes" id="UP000688137"/>
    </source>
</evidence>
<dbReference type="Pfam" id="PF00027">
    <property type="entry name" value="cNMP_binding"/>
    <property type="match status" value="1"/>
</dbReference>